<dbReference type="InterPro" id="IPR005399">
    <property type="entry name" value="K_chnl_volt-dep_bsu_KCNAB-rel"/>
</dbReference>
<dbReference type="SUPFAM" id="SSF51430">
    <property type="entry name" value="NAD(P)-linked oxidoreductase"/>
    <property type="match status" value="1"/>
</dbReference>
<keyword evidence="4" id="KW-0963">Cytoplasm</keyword>
<keyword evidence="12" id="KW-1185">Reference proteome</keyword>
<keyword evidence="5" id="KW-0633">Potassium transport</keyword>
<evidence type="ECO:0000256" key="2">
    <source>
        <dbReference type="ARBA" id="ARBA00006515"/>
    </source>
</evidence>
<dbReference type="GO" id="GO:0005249">
    <property type="term" value="F:voltage-gated potassium channel activity"/>
    <property type="evidence" value="ECO:0007669"/>
    <property type="project" value="InterPro"/>
</dbReference>
<protein>
    <submittedName>
        <fullName evidence="11">Aldo/keto reductase</fullName>
    </submittedName>
</protein>
<proteinExistence type="inferred from homology"/>
<evidence type="ECO:0000259" key="10">
    <source>
        <dbReference type="Pfam" id="PF00248"/>
    </source>
</evidence>
<dbReference type="InterPro" id="IPR036812">
    <property type="entry name" value="NAD(P)_OxRdtase_dom_sf"/>
</dbReference>
<evidence type="ECO:0000256" key="3">
    <source>
        <dbReference type="ARBA" id="ARBA00022448"/>
    </source>
</evidence>
<evidence type="ECO:0000256" key="9">
    <source>
        <dbReference type="ARBA" id="ARBA00023065"/>
    </source>
</evidence>
<evidence type="ECO:0000256" key="8">
    <source>
        <dbReference type="ARBA" id="ARBA00023002"/>
    </source>
</evidence>
<comment type="similarity">
    <text evidence="2">Belongs to the shaker potassium channel beta subunit family.</text>
</comment>
<evidence type="ECO:0000256" key="4">
    <source>
        <dbReference type="ARBA" id="ARBA00022490"/>
    </source>
</evidence>
<evidence type="ECO:0000256" key="1">
    <source>
        <dbReference type="ARBA" id="ARBA00004496"/>
    </source>
</evidence>
<sequence>MEYRNLGRSGLKVSALSYGSWITFGTQVDVKAAAEMMKIAYDAGVNFFDNAEAYAGGESEIIMGKALKKLGWKRSDLVLSTKIFWGGKGPNDTGLSRKHILEGTRAALDRLQLDYVDLVFCHRPDYETPIEETVRAMSYLVDKGYALYWGTSEWSAREITKAYEVAERLHLVPPTMEQPEYNLLDRSRFEVEYKALFEEYGLGTTTWSPLASGVLTGKYGKGIEEGRLTLPGYEWLRKRYETEDGRQRIQAVERLRPIAEELGISLAQLSLAWVTKNPHVSTVITGASRPDQVEQNMKALDAAELLRPEIMNRIDEAMGTKPEQPRNWR</sequence>
<keyword evidence="8" id="KW-0560">Oxidoreductase</keyword>
<dbReference type="Proteomes" id="UP000192343">
    <property type="component" value="Unassembled WGS sequence"/>
</dbReference>
<name>A0A1Y1RWV3_9SPIO</name>
<dbReference type="AlphaFoldDB" id="A0A1Y1RWV3"/>
<dbReference type="RefSeq" id="WP_083051657.1">
    <property type="nucleotide sequence ID" value="NZ_MWQY01000015.1"/>
</dbReference>
<evidence type="ECO:0000256" key="5">
    <source>
        <dbReference type="ARBA" id="ARBA00022538"/>
    </source>
</evidence>
<evidence type="ECO:0000313" key="12">
    <source>
        <dbReference type="Proteomes" id="UP000192343"/>
    </source>
</evidence>
<evidence type="ECO:0000256" key="6">
    <source>
        <dbReference type="ARBA" id="ARBA00022857"/>
    </source>
</evidence>
<dbReference type="Pfam" id="PF00248">
    <property type="entry name" value="Aldo_ket_red"/>
    <property type="match status" value="1"/>
</dbReference>
<keyword evidence="7" id="KW-0630">Potassium</keyword>
<dbReference type="InterPro" id="IPR023210">
    <property type="entry name" value="NADP_OxRdtase_dom"/>
</dbReference>
<dbReference type="PANTHER" id="PTHR43150">
    <property type="entry name" value="HYPERKINETIC, ISOFORM M"/>
    <property type="match status" value="1"/>
</dbReference>
<keyword evidence="9" id="KW-0406">Ion transport</keyword>
<accession>A0A1Y1RWV3</accession>
<dbReference type="InterPro" id="IPR005983">
    <property type="entry name" value="K_chnl_volt-dep_bsu_KCNAB"/>
</dbReference>
<reference evidence="11 12" key="1">
    <citation type="submission" date="2017-03" db="EMBL/GenBank/DDBJ databases">
        <title>Draft Genome sequence of Marispirochaeta sp. strain JC444.</title>
        <authorList>
            <person name="Shivani Y."/>
            <person name="Subhash Y."/>
            <person name="Sasikala C."/>
            <person name="Ramana C."/>
        </authorList>
    </citation>
    <scope>NUCLEOTIDE SEQUENCE [LARGE SCALE GENOMIC DNA]</scope>
    <source>
        <strain evidence="11 12">JC444</strain>
    </source>
</reference>
<dbReference type="Gene3D" id="3.20.20.100">
    <property type="entry name" value="NADP-dependent oxidoreductase domain"/>
    <property type="match status" value="1"/>
</dbReference>
<dbReference type="STRING" id="1963862.B4O97_13745"/>
<dbReference type="GO" id="GO:0005737">
    <property type="term" value="C:cytoplasm"/>
    <property type="evidence" value="ECO:0007669"/>
    <property type="project" value="UniProtKB-SubCell"/>
</dbReference>
<dbReference type="EMBL" id="MWQY01000015">
    <property type="protein sequence ID" value="ORC34138.1"/>
    <property type="molecule type" value="Genomic_DNA"/>
</dbReference>
<feature type="domain" description="NADP-dependent oxidoreductase" evidence="10">
    <location>
        <begin position="16"/>
        <end position="317"/>
    </location>
</feature>
<dbReference type="CDD" id="cd19143">
    <property type="entry name" value="AKR_AKR6C1_2"/>
    <property type="match status" value="1"/>
</dbReference>
<gene>
    <name evidence="11" type="ORF">B4O97_13745</name>
</gene>
<dbReference type="GO" id="GO:0016491">
    <property type="term" value="F:oxidoreductase activity"/>
    <property type="evidence" value="ECO:0007669"/>
    <property type="project" value="UniProtKB-KW"/>
</dbReference>
<comment type="caution">
    <text evidence="11">The sequence shown here is derived from an EMBL/GenBank/DDBJ whole genome shotgun (WGS) entry which is preliminary data.</text>
</comment>
<dbReference type="NCBIfam" id="TIGR01293">
    <property type="entry name" value="Kv_beta"/>
    <property type="match status" value="1"/>
</dbReference>
<dbReference type="PANTHER" id="PTHR43150:SF2">
    <property type="entry name" value="HYPERKINETIC, ISOFORM M"/>
    <property type="match status" value="1"/>
</dbReference>
<evidence type="ECO:0000256" key="7">
    <source>
        <dbReference type="ARBA" id="ARBA00022958"/>
    </source>
</evidence>
<organism evidence="11 12">
    <name type="scientific">Marispirochaeta aestuarii</name>
    <dbReference type="NCBI Taxonomy" id="1963862"/>
    <lineage>
        <taxon>Bacteria</taxon>
        <taxon>Pseudomonadati</taxon>
        <taxon>Spirochaetota</taxon>
        <taxon>Spirochaetia</taxon>
        <taxon>Spirochaetales</taxon>
        <taxon>Spirochaetaceae</taxon>
        <taxon>Marispirochaeta</taxon>
    </lineage>
</organism>
<keyword evidence="3" id="KW-0813">Transport</keyword>
<evidence type="ECO:0000313" key="11">
    <source>
        <dbReference type="EMBL" id="ORC34138.1"/>
    </source>
</evidence>
<dbReference type="OrthoDB" id="9804790at2"/>
<comment type="subcellular location">
    <subcellularLocation>
        <location evidence="1">Cytoplasm</location>
    </subcellularLocation>
</comment>
<dbReference type="PRINTS" id="PR01577">
    <property type="entry name" value="KCNABCHANNEL"/>
</dbReference>
<keyword evidence="6" id="KW-0521">NADP</keyword>